<sequence length="89" mass="9973">MKPEQTSLRRDLLVDNVKRFIIIIKASVRLKGLKAKLMTTDAADEKDITRWTKSRWTVDRRHPFQQAVASNGCDISPDSSADCVLDGGS</sequence>
<evidence type="ECO:0000313" key="1">
    <source>
        <dbReference type="EMBL" id="CAK9195955.1"/>
    </source>
</evidence>
<name>A0ABP0TGB8_9BRYO</name>
<gene>
    <name evidence="1" type="ORF">CSSPTR1EN2_LOCUS3232</name>
</gene>
<organism evidence="1 2">
    <name type="scientific">Sphagnum troendelagicum</name>
    <dbReference type="NCBI Taxonomy" id="128251"/>
    <lineage>
        <taxon>Eukaryota</taxon>
        <taxon>Viridiplantae</taxon>
        <taxon>Streptophyta</taxon>
        <taxon>Embryophyta</taxon>
        <taxon>Bryophyta</taxon>
        <taxon>Sphagnophytina</taxon>
        <taxon>Sphagnopsida</taxon>
        <taxon>Sphagnales</taxon>
        <taxon>Sphagnaceae</taxon>
        <taxon>Sphagnum</taxon>
    </lineage>
</organism>
<accession>A0ABP0TGB8</accession>
<protein>
    <recommendedName>
        <fullName evidence="3">Transposase</fullName>
    </recommendedName>
</protein>
<dbReference type="Proteomes" id="UP001497512">
    <property type="component" value="Chromosome 11"/>
</dbReference>
<proteinExistence type="predicted"/>
<reference evidence="1" key="1">
    <citation type="submission" date="2024-02" db="EMBL/GenBank/DDBJ databases">
        <authorList>
            <consortium name="ELIXIR-Norway"/>
            <consortium name="Elixir Norway"/>
        </authorList>
    </citation>
    <scope>NUCLEOTIDE SEQUENCE</scope>
</reference>
<keyword evidence="2" id="KW-1185">Reference proteome</keyword>
<dbReference type="EMBL" id="OZ019903">
    <property type="protein sequence ID" value="CAK9195955.1"/>
    <property type="molecule type" value="Genomic_DNA"/>
</dbReference>
<evidence type="ECO:0008006" key="3">
    <source>
        <dbReference type="Google" id="ProtNLM"/>
    </source>
</evidence>
<evidence type="ECO:0000313" key="2">
    <source>
        <dbReference type="Proteomes" id="UP001497512"/>
    </source>
</evidence>